<evidence type="ECO:0000256" key="5">
    <source>
        <dbReference type="ARBA" id="ARBA00023136"/>
    </source>
</evidence>
<dbReference type="Proteomes" id="UP001597119">
    <property type="component" value="Unassembled WGS sequence"/>
</dbReference>
<comment type="caution">
    <text evidence="10">The sequence shown here is derived from an EMBL/GenBank/DDBJ whole genome shotgun (WGS) entry which is preliminary data.</text>
</comment>
<feature type="transmembrane region" description="Helical" evidence="7">
    <location>
        <begin position="291"/>
        <end position="318"/>
    </location>
</feature>
<sequence length="366" mass="39019">MASRNLTRTKVRSVLAALGIVIGVVAIASLGMLGASLRQQATQDLGSIGDQLVVYPSSDSGEYEPLTDREVREIERVATGATVVPLRRQQHSVSFGRQESHMSVYRMAKPGAPYSANMGRVPDPLRSGALVGSETAEQFDLEPGNTIAVNGSTYRVRAVLEEQSSYSPVDPNDAIILPFDHSNRNYSQVIVEAASGQDANATAMSIKGQLNQRERTVSVFEMSSYTEQINSFFGFLNVFLLGVGSISLLVAGVSILNVMLMSTVERREEIGVLRAVGFQKRDVLKIMLTEAALLGVFGGVVGTVLSVGIGALVANVAIQDPSIVLDASNLQYLALAFGFGVGTSVLSGLYPAWKAANEHPVEALRG</sequence>
<evidence type="ECO:0000256" key="3">
    <source>
        <dbReference type="ARBA" id="ARBA00022692"/>
    </source>
</evidence>
<evidence type="ECO:0000259" key="8">
    <source>
        <dbReference type="Pfam" id="PF02687"/>
    </source>
</evidence>
<dbReference type="PANTHER" id="PTHR30572:SF4">
    <property type="entry name" value="ABC TRANSPORTER PERMEASE YTRF"/>
    <property type="match status" value="1"/>
</dbReference>
<keyword evidence="11" id="KW-1185">Reference proteome</keyword>
<name>A0ABD6CGR6_9EURY</name>
<dbReference type="AlphaFoldDB" id="A0ABD6CGR6"/>
<dbReference type="EMBL" id="JBHUDJ010000014">
    <property type="protein sequence ID" value="MFD1588805.1"/>
    <property type="molecule type" value="Genomic_DNA"/>
</dbReference>
<accession>A0ABD6CGR6</accession>
<evidence type="ECO:0000256" key="1">
    <source>
        <dbReference type="ARBA" id="ARBA00004651"/>
    </source>
</evidence>
<keyword evidence="2" id="KW-1003">Cell membrane</keyword>
<evidence type="ECO:0000256" key="2">
    <source>
        <dbReference type="ARBA" id="ARBA00022475"/>
    </source>
</evidence>
<comment type="subcellular location">
    <subcellularLocation>
        <location evidence="1">Cell membrane</location>
        <topology evidence="1">Multi-pass membrane protein</topology>
    </subcellularLocation>
</comment>
<dbReference type="InterPro" id="IPR050250">
    <property type="entry name" value="Macrolide_Exporter_MacB"/>
</dbReference>
<dbReference type="PANTHER" id="PTHR30572">
    <property type="entry name" value="MEMBRANE COMPONENT OF TRANSPORTER-RELATED"/>
    <property type="match status" value="1"/>
</dbReference>
<keyword evidence="4 7" id="KW-1133">Transmembrane helix</keyword>
<keyword evidence="3 7" id="KW-0812">Transmembrane</keyword>
<comment type="similarity">
    <text evidence="6">Belongs to the ABC-4 integral membrane protein family.</text>
</comment>
<dbReference type="Pfam" id="PF02687">
    <property type="entry name" value="FtsX"/>
    <property type="match status" value="1"/>
</dbReference>
<evidence type="ECO:0000256" key="6">
    <source>
        <dbReference type="ARBA" id="ARBA00038076"/>
    </source>
</evidence>
<evidence type="ECO:0000313" key="10">
    <source>
        <dbReference type="EMBL" id="MFD1588805.1"/>
    </source>
</evidence>
<dbReference type="InterPro" id="IPR003838">
    <property type="entry name" value="ABC3_permease_C"/>
</dbReference>
<keyword evidence="5 7" id="KW-0472">Membrane</keyword>
<evidence type="ECO:0000259" key="9">
    <source>
        <dbReference type="Pfam" id="PF12704"/>
    </source>
</evidence>
<feature type="domain" description="MacB-like periplasmic core" evidence="9">
    <location>
        <begin position="13"/>
        <end position="207"/>
    </location>
</feature>
<gene>
    <name evidence="10" type="ORF">ACFR9U_17645</name>
</gene>
<dbReference type="InterPro" id="IPR025857">
    <property type="entry name" value="MacB_PCD"/>
</dbReference>
<feature type="transmembrane region" description="Helical" evidence="7">
    <location>
        <begin position="12"/>
        <end position="33"/>
    </location>
</feature>
<dbReference type="RefSeq" id="WP_247378461.1">
    <property type="nucleotide sequence ID" value="NZ_JALLGV010000005.1"/>
</dbReference>
<feature type="transmembrane region" description="Helical" evidence="7">
    <location>
        <begin position="330"/>
        <end position="350"/>
    </location>
</feature>
<feature type="domain" description="ABC3 transporter permease C-terminal" evidence="8">
    <location>
        <begin position="244"/>
        <end position="360"/>
    </location>
</feature>
<protein>
    <submittedName>
        <fullName evidence="10">ABC transporter permease</fullName>
    </submittedName>
</protein>
<evidence type="ECO:0000256" key="4">
    <source>
        <dbReference type="ARBA" id="ARBA00022989"/>
    </source>
</evidence>
<evidence type="ECO:0000313" key="11">
    <source>
        <dbReference type="Proteomes" id="UP001597119"/>
    </source>
</evidence>
<organism evidence="10 11">
    <name type="scientific">Halorientalis brevis</name>
    <dbReference type="NCBI Taxonomy" id="1126241"/>
    <lineage>
        <taxon>Archaea</taxon>
        <taxon>Methanobacteriati</taxon>
        <taxon>Methanobacteriota</taxon>
        <taxon>Stenosarchaea group</taxon>
        <taxon>Halobacteria</taxon>
        <taxon>Halobacteriales</taxon>
        <taxon>Haloarculaceae</taxon>
        <taxon>Halorientalis</taxon>
    </lineage>
</organism>
<proteinExistence type="inferred from homology"/>
<evidence type="ECO:0000256" key="7">
    <source>
        <dbReference type="SAM" id="Phobius"/>
    </source>
</evidence>
<feature type="transmembrane region" description="Helical" evidence="7">
    <location>
        <begin position="232"/>
        <end position="260"/>
    </location>
</feature>
<reference evidence="10 11" key="1">
    <citation type="journal article" date="2019" name="Int. J. Syst. Evol. Microbiol.">
        <title>The Global Catalogue of Microorganisms (GCM) 10K type strain sequencing project: providing services to taxonomists for standard genome sequencing and annotation.</title>
        <authorList>
            <consortium name="The Broad Institute Genomics Platform"/>
            <consortium name="The Broad Institute Genome Sequencing Center for Infectious Disease"/>
            <person name="Wu L."/>
            <person name="Ma J."/>
        </authorList>
    </citation>
    <scope>NUCLEOTIDE SEQUENCE [LARGE SCALE GENOMIC DNA]</scope>
    <source>
        <strain evidence="10 11">CGMCC 1.12125</strain>
    </source>
</reference>
<dbReference type="GO" id="GO:0005886">
    <property type="term" value="C:plasma membrane"/>
    <property type="evidence" value="ECO:0007669"/>
    <property type="project" value="UniProtKB-SubCell"/>
</dbReference>
<dbReference type="Pfam" id="PF12704">
    <property type="entry name" value="MacB_PCD"/>
    <property type="match status" value="1"/>
</dbReference>